<feature type="transmembrane region" description="Helical" evidence="1">
    <location>
        <begin position="6"/>
        <end position="24"/>
    </location>
</feature>
<keyword evidence="1" id="KW-0812">Transmembrane</keyword>
<keyword evidence="1" id="KW-1133">Transmembrane helix</keyword>
<dbReference type="RefSeq" id="WP_257724776.1">
    <property type="nucleotide sequence ID" value="NZ_CP012661.1"/>
</dbReference>
<keyword evidence="1" id="KW-0472">Membrane</keyword>
<evidence type="ECO:0000256" key="1">
    <source>
        <dbReference type="SAM" id="Phobius"/>
    </source>
</evidence>
<name>A0A159Z4E1_9RHOB</name>
<organism evidence="2 3">
    <name type="scientific">Frigidibacter mobilis</name>
    <dbReference type="NCBI Taxonomy" id="1335048"/>
    <lineage>
        <taxon>Bacteria</taxon>
        <taxon>Pseudomonadati</taxon>
        <taxon>Pseudomonadota</taxon>
        <taxon>Alphaproteobacteria</taxon>
        <taxon>Rhodobacterales</taxon>
        <taxon>Paracoccaceae</taxon>
        <taxon>Frigidibacter</taxon>
    </lineage>
</organism>
<gene>
    <name evidence="2" type="ORF">AKL17_1880</name>
</gene>
<reference evidence="2 3" key="1">
    <citation type="submission" date="2015-09" db="EMBL/GenBank/DDBJ databases">
        <title>Complete genome sequence of Defluviimonas alba cai42t isolated from an oilfield in Xinjiang.</title>
        <authorList>
            <person name="Geng S."/>
            <person name="Pan X."/>
            <person name="Wu X."/>
        </authorList>
    </citation>
    <scope>NUCLEOTIDE SEQUENCE [LARGE SCALE GENOMIC DNA]</scope>
    <source>
        <strain evidence="3">cai42</strain>
    </source>
</reference>
<dbReference type="KEGG" id="daa:AKL17_1880"/>
<dbReference type="STRING" id="1335048.AKL17_1880"/>
<dbReference type="AlphaFoldDB" id="A0A159Z4E1"/>
<accession>A0A159Z4E1</accession>
<keyword evidence="3" id="KW-1185">Reference proteome</keyword>
<sequence>MDYAVIVALALAVQGAVLVALLQMPRRQMQPLRVVARARNR</sequence>
<proteinExistence type="predicted"/>
<evidence type="ECO:0000313" key="2">
    <source>
        <dbReference type="EMBL" id="AMY69130.1"/>
    </source>
</evidence>
<evidence type="ECO:0000313" key="3">
    <source>
        <dbReference type="Proteomes" id="UP000076128"/>
    </source>
</evidence>
<protein>
    <submittedName>
        <fullName evidence="2">Uncharacterized protein</fullName>
    </submittedName>
</protein>
<dbReference type="Proteomes" id="UP000076128">
    <property type="component" value="Chromosome"/>
</dbReference>
<dbReference type="EMBL" id="CP012661">
    <property type="protein sequence ID" value="AMY69130.1"/>
    <property type="molecule type" value="Genomic_DNA"/>
</dbReference>